<dbReference type="Proteomes" id="UP000051587">
    <property type="component" value="Unassembled WGS sequence"/>
</dbReference>
<protein>
    <submittedName>
        <fullName evidence="2">DNA replication protein</fullName>
    </submittedName>
</protein>
<dbReference type="InterPro" id="IPR002611">
    <property type="entry name" value="IstB_ATP-bd"/>
</dbReference>
<dbReference type="GO" id="GO:0005524">
    <property type="term" value="F:ATP binding"/>
    <property type="evidence" value="ECO:0007669"/>
    <property type="project" value="InterPro"/>
</dbReference>
<reference evidence="2 3" key="1">
    <citation type="submission" date="2015-09" db="EMBL/GenBank/DDBJ databases">
        <authorList>
            <consortium name="Swine Surveillance"/>
        </authorList>
    </citation>
    <scope>NUCLEOTIDE SEQUENCE [LARGE SCALE GENOMIC DNA]</scope>
    <source>
        <strain evidence="2 3">CECT 4357</strain>
    </source>
</reference>
<evidence type="ECO:0000313" key="3">
    <source>
        <dbReference type="Proteomes" id="UP000051587"/>
    </source>
</evidence>
<organism evidence="2 3">
    <name type="scientific">Thalassovita gelatinovora</name>
    <name type="common">Thalassobius gelatinovorus</name>
    <dbReference type="NCBI Taxonomy" id="53501"/>
    <lineage>
        <taxon>Bacteria</taxon>
        <taxon>Pseudomonadati</taxon>
        <taxon>Pseudomonadota</taxon>
        <taxon>Alphaproteobacteria</taxon>
        <taxon>Rhodobacterales</taxon>
        <taxon>Roseobacteraceae</taxon>
        <taxon>Thalassovita</taxon>
    </lineage>
</organism>
<gene>
    <name evidence="2" type="ORF">TG4357_02025</name>
</gene>
<keyword evidence="3" id="KW-1185">Reference proteome</keyword>
<evidence type="ECO:0000313" key="2">
    <source>
        <dbReference type="EMBL" id="CUH65731.1"/>
    </source>
</evidence>
<feature type="domain" description="IstB-like ATP-binding" evidence="1">
    <location>
        <begin position="19"/>
        <end position="51"/>
    </location>
</feature>
<sequence>MGRGLRPLSSKLRFDCRAMDAKMTTALLDRVTHHCAFIETGNTSYRFAQSKNRREK</sequence>
<dbReference type="AlphaFoldDB" id="A0A0P1FBZ7"/>
<accession>A0A0P1FBZ7</accession>
<name>A0A0P1FBZ7_THAGE</name>
<proteinExistence type="predicted"/>
<evidence type="ECO:0000259" key="1">
    <source>
        <dbReference type="Pfam" id="PF01695"/>
    </source>
</evidence>
<dbReference type="STRING" id="53501.SAMN04488043_11428"/>
<dbReference type="EMBL" id="CYSA01000018">
    <property type="protein sequence ID" value="CUH65731.1"/>
    <property type="molecule type" value="Genomic_DNA"/>
</dbReference>
<dbReference type="Pfam" id="PF01695">
    <property type="entry name" value="IstB_IS21"/>
    <property type="match status" value="1"/>
</dbReference>